<evidence type="ECO:0000256" key="1">
    <source>
        <dbReference type="ARBA" id="ARBA00004651"/>
    </source>
</evidence>
<keyword evidence="6 7" id="KW-0472">Membrane</keyword>
<evidence type="ECO:0000313" key="9">
    <source>
        <dbReference type="Proteomes" id="UP000035021"/>
    </source>
</evidence>
<evidence type="ECO:0000256" key="3">
    <source>
        <dbReference type="ARBA" id="ARBA00022475"/>
    </source>
</evidence>
<comment type="subcellular location">
    <subcellularLocation>
        <location evidence="1">Cell membrane</location>
        <topology evidence="1">Multi-pass membrane protein</topology>
    </subcellularLocation>
</comment>
<accession>A0ABQ0IJQ8</accession>
<dbReference type="Pfam" id="PF03994">
    <property type="entry name" value="DUF350"/>
    <property type="match status" value="1"/>
</dbReference>
<evidence type="ECO:0000256" key="4">
    <source>
        <dbReference type="ARBA" id="ARBA00022692"/>
    </source>
</evidence>
<reference evidence="8 9" key="1">
    <citation type="submission" date="2013-02" db="EMBL/GenBank/DDBJ databases">
        <title>Whole genome shotgun sequence of Gordonia paraffinivorans NBRC 108238.</title>
        <authorList>
            <person name="Isaki-Nakamura S."/>
            <person name="Hosoyama A."/>
            <person name="Tsuchikane K."/>
            <person name="Ando Y."/>
            <person name="Baba S."/>
            <person name="Ohji S."/>
            <person name="Hamada M."/>
            <person name="Tamura T."/>
            <person name="Yamazoe A."/>
            <person name="Yamazaki S."/>
            <person name="Fujita N."/>
        </authorList>
    </citation>
    <scope>NUCLEOTIDE SEQUENCE [LARGE SCALE GENOMIC DNA]</scope>
    <source>
        <strain evidence="8 9">NBRC 108238</strain>
    </source>
</reference>
<keyword evidence="3" id="KW-1003">Cell membrane</keyword>
<comment type="similarity">
    <text evidence="2">Belongs to the UPF0719 family.</text>
</comment>
<feature type="transmembrane region" description="Helical" evidence="7">
    <location>
        <begin position="83"/>
        <end position="101"/>
    </location>
</feature>
<feature type="transmembrane region" description="Helical" evidence="7">
    <location>
        <begin position="12"/>
        <end position="30"/>
    </location>
</feature>
<organism evidence="8 9">
    <name type="scientific">Gordonia paraffinivorans NBRC 108238</name>
    <dbReference type="NCBI Taxonomy" id="1223543"/>
    <lineage>
        <taxon>Bacteria</taxon>
        <taxon>Bacillati</taxon>
        <taxon>Actinomycetota</taxon>
        <taxon>Actinomycetes</taxon>
        <taxon>Mycobacteriales</taxon>
        <taxon>Gordoniaceae</taxon>
        <taxon>Gordonia</taxon>
    </lineage>
</organism>
<name>A0ABQ0IJQ8_9ACTN</name>
<evidence type="ECO:0008006" key="10">
    <source>
        <dbReference type="Google" id="ProtNLM"/>
    </source>
</evidence>
<dbReference type="EMBL" id="BAOQ01000014">
    <property type="protein sequence ID" value="GAC83710.1"/>
    <property type="molecule type" value="Genomic_DNA"/>
</dbReference>
<gene>
    <name evidence="8" type="ORF">GP2_014_00680</name>
</gene>
<evidence type="ECO:0000256" key="5">
    <source>
        <dbReference type="ARBA" id="ARBA00022989"/>
    </source>
</evidence>
<feature type="transmembrane region" description="Helical" evidence="7">
    <location>
        <begin position="121"/>
        <end position="140"/>
    </location>
</feature>
<dbReference type="Proteomes" id="UP000035021">
    <property type="component" value="Unassembled WGS sequence"/>
</dbReference>
<proteinExistence type="inferred from homology"/>
<feature type="transmembrane region" description="Helical" evidence="7">
    <location>
        <begin position="50"/>
        <end position="71"/>
    </location>
</feature>
<protein>
    <recommendedName>
        <fullName evidence="10">DUF350 domain-containing protein</fullName>
    </recommendedName>
</protein>
<keyword evidence="5 7" id="KW-1133">Transmembrane helix</keyword>
<sequence>MLADLTENAYAAGAYAGVGVILMIVAFAILDLLTPGKLRHQLWADRNRNAGILVASNLFAVAIIVTASIVASEGRLLKGLTYTAVYSAIGLAVMAVTFLVIDVLTPGRLGELVVHEETHPAVWVQAVAHLGVAIIIAASIL</sequence>
<dbReference type="InterPro" id="IPR007140">
    <property type="entry name" value="DUF350"/>
</dbReference>
<keyword evidence="9" id="KW-1185">Reference proteome</keyword>
<comment type="caution">
    <text evidence="8">The sequence shown here is derived from an EMBL/GenBank/DDBJ whole genome shotgun (WGS) entry which is preliminary data.</text>
</comment>
<evidence type="ECO:0000256" key="2">
    <source>
        <dbReference type="ARBA" id="ARBA00005779"/>
    </source>
</evidence>
<keyword evidence="4 7" id="KW-0812">Transmembrane</keyword>
<evidence type="ECO:0000256" key="7">
    <source>
        <dbReference type="SAM" id="Phobius"/>
    </source>
</evidence>
<dbReference type="RefSeq" id="WP_006899944.1">
    <property type="nucleotide sequence ID" value="NZ_BAOQ01000014.1"/>
</dbReference>
<evidence type="ECO:0000256" key="6">
    <source>
        <dbReference type="ARBA" id="ARBA00023136"/>
    </source>
</evidence>
<evidence type="ECO:0000313" key="8">
    <source>
        <dbReference type="EMBL" id="GAC83710.1"/>
    </source>
</evidence>